<gene>
    <name evidence="8" type="ORF">ZIOFF_035346</name>
</gene>
<evidence type="ECO:0000256" key="3">
    <source>
        <dbReference type="ARBA" id="ARBA00023125"/>
    </source>
</evidence>
<dbReference type="Gene3D" id="2.20.25.80">
    <property type="entry name" value="WRKY domain"/>
    <property type="match status" value="1"/>
</dbReference>
<keyword evidence="9" id="KW-1185">Reference proteome</keyword>
<dbReference type="InterPro" id="IPR003657">
    <property type="entry name" value="WRKY_dom"/>
</dbReference>
<dbReference type="GO" id="GO:0043565">
    <property type="term" value="F:sequence-specific DNA binding"/>
    <property type="evidence" value="ECO:0007669"/>
    <property type="project" value="InterPro"/>
</dbReference>
<dbReference type="SUPFAM" id="SSF118290">
    <property type="entry name" value="WRKY DNA-binding domain"/>
    <property type="match status" value="1"/>
</dbReference>
<feature type="domain" description="WRKY" evidence="7">
    <location>
        <begin position="198"/>
        <end position="264"/>
    </location>
</feature>
<feature type="region of interest" description="Disordered" evidence="6">
    <location>
        <begin position="79"/>
        <end position="105"/>
    </location>
</feature>
<dbReference type="Proteomes" id="UP000734854">
    <property type="component" value="Unassembled WGS sequence"/>
</dbReference>
<dbReference type="AlphaFoldDB" id="A0A8J5GMH8"/>
<name>A0A8J5GMH8_ZINOF</name>
<reference evidence="8 9" key="1">
    <citation type="submission" date="2020-08" db="EMBL/GenBank/DDBJ databases">
        <title>Plant Genome Project.</title>
        <authorList>
            <person name="Zhang R.-G."/>
        </authorList>
    </citation>
    <scope>NUCLEOTIDE SEQUENCE [LARGE SCALE GENOMIC DNA]</scope>
    <source>
        <tissue evidence="8">Rhizome</tissue>
    </source>
</reference>
<organism evidence="8 9">
    <name type="scientific">Zingiber officinale</name>
    <name type="common">Ginger</name>
    <name type="synonym">Amomum zingiber</name>
    <dbReference type="NCBI Taxonomy" id="94328"/>
    <lineage>
        <taxon>Eukaryota</taxon>
        <taxon>Viridiplantae</taxon>
        <taxon>Streptophyta</taxon>
        <taxon>Embryophyta</taxon>
        <taxon>Tracheophyta</taxon>
        <taxon>Spermatophyta</taxon>
        <taxon>Magnoliopsida</taxon>
        <taxon>Liliopsida</taxon>
        <taxon>Zingiberales</taxon>
        <taxon>Zingiberaceae</taxon>
        <taxon>Zingiber</taxon>
    </lineage>
</organism>
<keyword evidence="3" id="KW-0238">DNA-binding</keyword>
<dbReference type="FunFam" id="2.20.25.80:FF:000002">
    <property type="entry name" value="probable WRKY transcription factor 31"/>
    <property type="match status" value="1"/>
</dbReference>
<comment type="caution">
    <text evidence="8">The sequence shown here is derived from an EMBL/GenBank/DDBJ whole genome shotgun (WGS) entry which is preliminary data.</text>
</comment>
<evidence type="ECO:0000256" key="6">
    <source>
        <dbReference type="SAM" id="MobiDB-lite"/>
    </source>
</evidence>
<feature type="compositionally biased region" description="Polar residues" evidence="6">
    <location>
        <begin position="126"/>
        <end position="151"/>
    </location>
</feature>
<evidence type="ECO:0000256" key="2">
    <source>
        <dbReference type="ARBA" id="ARBA00023015"/>
    </source>
</evidence>
<dbReference type="PANTHER" id="PTHR31429">
    <property type="entry name" value="WRKY TRANSCRIPTION FACTOR 36-RELATED"/>
    <property type="match status" value="1"/>
</dbReference>
<keyword evidence="2" id="KW-0805">Transcription regulation</keyword>
<dbReference type="PROSITE" id="PS50811">
    <property type="entry name" value="WRKY"/>
    <property type="match status" value="1"/>
</dbReference>
<dbReference type="Pfam" id="PF03106">
    <property type="entry name" value="WRKY"/>
    <property type="match status" value="1"/>
</dbReference>
<dbReference type="PANTHER" id="PTHR31429:SF106">
    <property type="entry name" value="WRKY TRANSCRIPTION FACTOR 31-RELATED"/>
    <property type="match status" value="1"/>
</dbReference>
<dbReference type="GO" id="GO:0003700">
    <property type="term" value="F:DNA-binding transcription factor activity"/>
    <property type="evidence" value="ECO:0007669"/>
    <property type="project" value="InterPro"/>
</dbReference>
<dbReference type="InterPro" id="IPR044810">
    <property type="entry name" value="WRKY_plant"/>
</dbReference>
<accession>A0A8J5GMH8</accession>
<feature type="region of interest" description="Disordered" evidence="6">
    <location>
        <begin position="118"/>
        <end position="158"/>
    </location>
</feature>
<dbReference type="SMART" id="SM00774">
    <property type="entry name" value="WRKY"/>
    <property type="match status" value="1"/>
</dbReference>
<dbReference type="InterPro" id="IPR036576">
    <property type="entry name" value="WRKY_dom_sf"/>
</dbReference>
<keyword evidence="4" id="KW-0804">Transcription</keyword>
<feature type="region of interest" description="Disordered" evidence="6">
    <location>
        <begin position="175"/>
        <end position="197"/>
    </location>
</feature>
<proteinExistence type="predicted"/>
<evidence type="ECO:0000256" key="4">
    <source>
        <dbReference type="ARBA" id="ARBA00023163"/>
    </source>
</evidence>
<sequence length="418" mass="44450">MEKGLPFTNDSSVPLILAVSSPVCPSIAVGDDQEMVNGGRRTDVFEMDLFPANNTSIKQEDANAETAGLLQLHAANTRSDQSTLDDMDGKYEVTDGKTDDAKPLDDGRVVAPIRQFMDLGPAGSHNEPSNSSTASPDQSRTLSSPVETSEVASPGYNAKEKIVNLNEAPRLIPPPTAGPDQAQGATMKKPRVSIRARSEASMIADGCQWRKYGQKMAKGNPCPRAYYKCTMATECPVRKQVQRCADDRSILVTTYEGAHNHPLPPAAMTMATTTTAAASMLVSGSMSSANALMNHNFLARTILPAVCSSSISASAPFPTVTLDLTKSPNPLQYQRPLAVAAVPLQAQFPVLPPQLPQVFGQPLLSQQLDLVGPPAITESVRAATAAITVDPNFTAALTAAIKSILSGNHQKEQNPDKF</sequence>
<feature type="compositionally biased region" description="Basic and acidic residues" evidence="6">
    <location>
        <begin position="87"/>
        <end position="105"/>
    </location>
</feature>
<evidence type="ECO:0000259" key="7">
    <source>
        <dbReference type="PROSITE" id="PS50811"/>
    </source>
</evidence>
<evidence type="ECO:0000313" key="9">
    <source>
        <dbReference type="Proteomes" id="UP000734854"/>
    </source>
</evidence>
<keyword evidence="5" id="KW-0539">Nucleus</keyword>
<comment type="subcellular location">
    <subcellularLocation>
        <location evidence="1">Nucleus</location>
    </subcellularLocation>
</comment>
<evidence type="ECO:0000256" key="5">
    <source>
        <dbReference type="ARBA" id="ARBA00023242"/>
    </source>
</evidence>
<dbReference type="EMBL" id="JACMSC010000010">
    <property type="protein sequence ID" value="KAG6503057.1"/>
    <property type="molecule type" value="Genomic_DNA"/>
</dbReference>
<evidence type="ECO:0000313" key="8">
    <source>
        <dbReference type="EMBL" id="KAG6503057.1"/>
    </source>
</evidence>
<dbReference type="GO" id="GO:0005634">
    <property type="term" value="C:nucleus"/>
    <property type="evidence" value="ECO:0007669"/>
    <property type="project" value="UniProtKB-SubCell"/>
</dbReference>
<protein>
    <recommendedName>
        <fullName evidence="7">WRKY domain-containing protein</fullName>
    </recommendedName>
</protein>
<evidence type="ECO:0000256" key="1">
    <source>
        <dbReference type="ARBA" id="ARBA00004123"/>
    </source>
</evidence>